<dbReference type="EMBL" id="CDQK01000003">
    <property type="protein sequence ID" value="CEP22800.1"/>
    <property type="molecule type" value="Genomic_DNA"/>
</dbReference>
<proteinExistence type="predicted"/>
<dbReference type="AlphaFoldDB" id="A0A0H5C412"/>
<name>A0A0H5C412_CYBJN</name>
<evidence type="ECO:0000313" key="1">
    <source>
        <dbReference type="EMBL" id="CEP22800.1"/>
    </source>
</evidence>
<sequence length="85" mass="8337">MYDYGCCRDMVPFAVVSLRSEVYGGARLVWCAGGSALVCSLACTLEYAVYACCGGAGGGGGGGGGGGAGFNRGPSAGRGALSQLW</sequence>
<dbReference type="Proteomes" id="UP000038830">
    <property type="component" value="Unassembled WGS sequence"/>
</dbReference>
<organism evidence="1 2">
    <name type="scientific">Cyberlindnera jadinii (strain ATCC 18201 / CBS 1600 / BCRC 20928 / JCM 3617 / NBRC 0987 / NRRL Y-1542)</name>
    <name type="common">Torula yeast</name>
    <name type="synonym">Candida utilis</name>
    <dbReference type="NCBI Taxonomy" id="983966"/>
    <lineage>
        <taxon>Eukaryota</taxon>
        <taxon>Fungi</taxon>
        <taxon>Dikarya</taxon>
        <taxon>Ascomycota</taxon>
        <taxon>Saccharomycotina</taxon>
        <taxon>Saccharomycetes</taxon>
        <taxon>Phaffomycetales</taxon>
        <taxon>Phaffomycetaceae</taxon>
        <taxon>Cyberlindnera</taxon>
    </lineage>
</organism>
<evidence type="ECO:0000313" key="2">
    <source>
        <dbReference type="Proteomes" id="UP000038830"/>
    </source>
</evidence>
<gene>
    <name evidence="1" type="ORF">BN1211_3238</name>
</gene>
<reference evidence="2" key="1">
    <citation type="journal article" date="2015" name="J. Biotechnol.">
        <title>The structure of the Cyberlindnera jadinii genome and its relation to Candida utilis analyzed by the occurrence of single nucleotide polymorphisms.</title>
        <authorList>
            <person name="Rupp O."/>
            <person name="Brinkrolf K."/>
            <person name="Buerth C."/>
            <person name="Kunigo M."/>
            <person name="Schneider J."/>
            <person name="Jaenicke S."/>
            <person name="Goesmann A."/>
            <person name="Puehler A."/>
            <person name="Jaeger K.-E."/>
            <person name="Ernst J.F."/>
        </authorList>
    </citation>
    <scope>NUCLEOTIDE SEQUENCE [LARGE SCALE GENOMIC DNA]</scope>
    <source>
        <strain evidence="2">ATCC 18201 / CBS 1600 / BCRC 20928 / JCM 3617 / NBRC 0987 / NRRL Y-1542</strain>
    </source>
</reference>
<accession>A0A0H5C412</accession>
<protein>
    <submittedName>
        <fullName evidence="1">Uncharacterized protein</fullName>
    </submittedName>
</protein>